<evidence type="ECO:0000259" key="1">
    <source>
        <dbReference type="Pfam" id="PF00117"/>
    </source>
</evidence>
<dbReference type="GO" id="GO:0016740">
    <property type="term" value="F:transferase activity"/>
    <property type="evidence" value="ECO:0007669"/>
    <property type="project" value="UniProtKB-KW"/>
</dbReference>
<dbReference type="AlphaFoldDB" id="A0A2M9CE61"/>
<keyword evidence="2" id="KW-0808">Transferase</keyword>
<gene>
    <name evidence="2" type="ORF">CLV28_2012</name>
</gene>
<dbReference type="InterPro" id="IPR017926">
    <property type="entry name" value="GATASE"/>
</dbReference>
<accession>A0A2M9CE61</accession>
<dbReference type="PANTHER" id="PTHR42695:SF5">
    <property type="entry name" value="GLUTAMINE AMIDOTRANSFERASE YLR126C-RELATED"/>
    <property type="match status" value="1"/>
</dbReference>
<dbReference type="InterPro" id="IPR029062">
    <property type="entry name" value="Class_I_gatase-like"/>
</dbReference>
<dbReference type="Gene3D" id="3.40.50.880">
    <property type="match status" value="1"/>
</dbReference>
<dbReference type="EMBL" id="PGFE01000003">
    <property type="protein sequence ID" value="PJJ70183.1"/>
    <property type="molecule type" value="Genomic_DNA"/>
</dbReference>
<keyword evidence="3" id="KW-1185">Reference proteome</keyword>
<dbReference type="PROSITE" id="PS51273">
    <property type="entry name" value="GATASE_TYPE_1"/>
    <property type="match status" value="1"/>
</dbReference>
<comment type="caution">
    <text evidence="2">The sequence shown here is derived from an EMBL/GenBank/DDBJ whole genome shotgun (WGS) entry which is preliminary data.</text>
</comment>
<dbReference type="SUPFAM" id="SSF52317">
    <property type="entry name" value="Class I glutamine amidotransferase-like"/>
    <property type="match status" value="1"/>
</dbReference>
<dbReference type="Proteomes" id="UP000231693">
    <property type="component" value="Unassembled WGS sequence"/>
</dbReference>
<organism evidence="2 3">
    <name type="scientific">Sediminihabitans luteus</name>
    <dbReference type="NCBI Taxonomy" id="1138585"/>
    <lineage>
        <taxon>Bacteria</taxon>
        <taxon>Bacillati</taxon>
        <taxon>Actinomycetota</taxon>
        <taxon>Actinomycetes</taxon>
        <taxon>Micrococcales</taxon>
        <taxon>Cellulomonadaceae</taxon>
        <taxon>Sediminihabitans</taxon>
    </lineage>
</organism>
<protein>
    <submittedName>
        <fullName evidence="2">GMP synthase-like glutamine amidotransferase</fullName>
    </submittedName>
</protein>
<reference evidence="2 3" key="1">
    <citation type="submission" date="2017-11" db="EMBL/GenBank/DDBJ databases">
        <title>Genomic Encyclopedia of Archaeal and Bacterial Type Strains, Phase II (KMG-II): From Individual Species to Whole Genera.</title>
        <authorList>
            <person name="Goeker M."/>
        </authorList>
    </citation>
    <scope>NUCLEOTIDE SEQUENCE [LARGE SCALE GENOMIC DNA]</scope>
    <source>
        <strain evidence="2 3">DSM 25478</strain>
    </source>
</reference>
<keyword evidence="2" id="KW-0315">Glutamine amidotransferase</keyword>
<dbReference type="PANTHER" id="PTHR42695">
    <property type="entry name" value="GLUTAMINE AMIDOTRANSFERASE YLR126C-RELATED"/>
    <property type="match status" value="1"/>
</dbReference>
<dbReference type="InterPro" id="IPR044992">
    <property type="entry name" value="ChyE-like"/>
</dbReference>
<sequence length="246" mass="25039">MKHVNPQPVVTVVQSSPAFGLGTLADVLAERVRLVRPYAGDTVPALADAGDAVVVLGAETSAYDTDAAPWLGAVRALLSEALAAGTPVLGLGLGAQLLALAGGGQVQVAAPPGVEAGVTRVFWRPGACDDAVVGSVVDPADRVTPVVTLHADAVVDLPANAAWLGSTDMYPYQAFRIGSGLGLQFQPEVTRELLEGWLARGELADATAALDGFDRDADAVLATGRRIAEAFAATVDRHAGAGTVTV</sequence>
<evidence type="ECO:0000313" key="2">
    <source>
        <dbReference type="EMBL" id="PJJ70183.1"/>
    </source>
</evidence>
<dbReference type="Pfam" id="PF00117">
    <property type="entry name" value="GATase"/>
    <property type="match status" value="1"/>
</dbReference>
<dbReference type="GO" id="GO:0005829">
    <property type="term" value="C:cytosol"/>
    <property type="evidence" value="ECO:0007669"/>
    <property type="project" value="TreeGrafter"/>
</dbReference>
<proteinExistence type="predicted"/>
<name>A0A2M9CE61_9CELL</name>
<evidence type="ECO:0000313" key="3">
    <source>
        <dbReference type="Proteomes" id="UP000231693"/>
    </source>
</evidence>
<feature type="domain" description="Glutamine amidotransferase" evidence="1">
    <location>
        <begin position="73"/>
        <end position="191"/>
    </location>
</feature>